<proteinExistence type="predicted"/>
<sequence length="77" mass="9095">MGREVVTNHFSPAFIQLLIFNQLGRVKSNKLPRVCLRVEDWLRKRPVFHPNYLTFVFLAKPKFLIELGCIVRHFLVS</sequence>
<accession>A0A1G1W7Y6</accession>
<protein>
    <submittedName>
        <fullName evidence="1">Uncharacterized protein</fullName>
    </submittedName>
</protein>
<dbReference type="Proteomes" id="UP000177103">
    <property type="component" value="Unassembled WGS sequence"/>
</dbReference>
<evidence type="ECO:0000313" key="1">
    <source>
        <dbReference type="EMBL" id="OGY23793.1"/>
    </source>
</evidence>
<gene>
    <name evidence="1" type="ORF">A2Y57_04730</name>
</gene>
<reference evidence="1 2" key="1">
    <citation type="journal article" date="2016" name="Nat. Commun.">
        <title>Thousands of microbial genomes shed light on interconnected biogeochemical processes in an aquifer system.</title>
        <authorList>
            <person name="Anantharaman K."/>
            <person name="Brown C.T."/>
            <person name="Hug L.A."/>
            <person name="Sharon I."/>
            <person name="Castelle C.J."/>
            <person name="Probst A.J."/>
            <person name="Thomas B.C."/>
            <person name="Singh A."/>
            <person name="Wilkins M.J."/>
            <person name="Karaoz U."/>
            <person name="Brodie E.L."/>
            <person name="Williams K.H."/>
            <person name="Hubbard S.S."/>
            <person name="Banfield J.F."/>
        </authorList>
    </citation>
    <scope>NUCLEOTIDE SEQUENCE [LARGE SCALE GENOMIC DNA]</scope>
</reference>
<dbReference type="AlphaFoldDB" id="A0A1G1W7Y6"/>
<organism evidence="1 2">
    <name type="scientific">Candidatus Woykebacteria bacterium RBG_13_40_7b</name>
    <dbReference type="NCBI Taxonomy" id="1802594"/>
    <lineage>
        <taxon>Bacteria</taxon>
        <taxon>Candidatus Woykeibacteriota</taxon>
    </lineage>
</organism>
<name>A0A1G1W7Y6_9BACT</name>
<dbReference type="EMBL" id="MHCQ01000039">
    <property type="protein sequence ID" value="OGY23793.1"/>
    <property type="molecule type" value="Genomic_DNA"/>
</dbReference>
<comment type="caution">
    <text evidence="1">The sequence shown here is derived from an EMBL/GenBank/DDBJ whole genome shotgun (WGS) entry which is preliminary data.</text>
</comment>
<evidence type="ECO:0000313" key="2">
    <source>
        <dbReference type="Proteomes" id="UP000177103"/>
    </source>
</evidence>